<dbReference type="CDD" id="cd00880">
    <property type="entry name" value="Era_like"/>
    <property type="match status" value="1"/>
</dbReference>
<dbReference type="Gene3D" id="3.40.50.11420">
    <property type="match status" value="1"/>
</dbReference>
<accession>A0AAE3JJ24</accession>
<dbReference type="AlphaFoldDB" id="A0AAE3JJ24"/>
<feature type="domain" description="G" evidence="1">
    <location>
        <begin position="11"/>
        <end position="125"/>
    </location>
</feature>
<feature type="domain" description="Hydrogen maturase F tetramerization" evidence="3">
    <location>
        <begin position="294"/>
        <end position="407"/>
    </location>
</feature>
<comment type="caution">
    <text evidence="4">The sequence shown here is derived from an EMBL/GenBank/DDBJ whole genome shotgun (WGS) entry which is preliminary data.</text>
</comment>
<dbReference type="Proteomes" id="UP001198163">
    <property type="component" value="Unassembled WGS sequence"/>
</dbReference>
<dbReference type="GO" id="GO:0005525">
    <property type="term" value="F:GTP binding"/>
    <property type="evidence" value="ECO:0007669"/>
    <property type="project" value="InterPro"/>
</dbReference>
<feature type="domain" description="Hydrogen maturase F dimerization" evidence="2">
    <location>
        <begin position="189"/>
        <end position="289"/>
    </location>
</feature>
<dbReference type="InterPro" id="IPR040644">
    <property type="entry name" value="HydF_tetramer"/>
</dbReference>
<keyword evidence="5" id="KW-1185">Reference proteome</keyword>
<dbReference type="GO" id="GO:0030488">
    <property type="term" value="P:tRNA methylation"/>
    <property type="evidence" value="ECO:0007669"/>
    <property type="project" value="TreeGrafter"/>
</dbReference>
<dbReference type="InterPro" id="IPR023873">
    <property type="entry name" value="FeFe-hyd_GTPase_HydF"/>
</dbReference>
<gene>
    <name evidence="4" type="primary">hydF</name>
    <name evidence="4" type="ORF">K7J14_14555</name>
</gene>
<dbReference type="GO" id="GO:0002098">
    <property type="term" value="P:tRNA wobble uridine modification"/>
    <property type="evidence" value="ECO:0007669"/>
    <property type="project" value="TreeGrafter"/>
</dbReference>
<dbReference type="InterPro" id="IPR027417">
    <property type="entry name" value="P-loop_NTPase"/>
</dbReference>
<dbReference type="PANTHER" id="PTHR42714">
    <property type="entry name" value="TRNA MODIFICATION GTPASE GTPBP3"/>
    <property type="match status" value="1"/>
</dbReference>
<dbReference type="InterPro" id="IPR005225">
    <property type="entry name" value="Small_GTP-bd"/>
</dbReference>
<dbReference type="InterPro" id="IPR006073">
    <property type="entry name" value="GTP-bd"/>
</dbReference>
<dbReference type="InterPro" id="IPR041606">
    <property type="entry name" value="HydF_dimer"/>
</dbReference>
<reference evidence="4" key="1">
    <citation type="submission" date="2021-08" db="EMBL/GenBank/DDBJ databases">
        <title>Comparative analyses of Brucepasteria parasyntrophica and Teretinema zuelzerae.</title>
        <authorList>
            <person name="Song Y."/>
            <person name="Brune A."/>
        </authorList>
    </citation>
    <scope>NUCLEOTIDE SEQUENCE</scope>
    <source>
        <strain evidence="4">DSM 1903</strain>
    </source>
</reference>
<dbReference type="PANTHER" id="PTHR42714:SF6">
    <property type="entry name" value="TRANSLATION INITIATION FACTOR IF-2"/>
    <property type="match status" value="1"/>
</dbReference>
<evidence type="ECO:0000259" key="3">
    <source>
        <dbReference type="Pfam" id="PF18133"/>
    </source>
</evidence>
<dbReference type="RefSeq" id="WP_230757981.1">
    <property type="nucleotide sequence ID" value="NZ_JAINWA010000003.1"/>
</dbReference>
<dbReference type="NCBIfam" id="TIGR03918">
    <property type="entry name" value="GTP_HydF"/>
    <property type="match status" value="1"/>
</dbReference>
<protein>
    <submittedName>
        <fullName evidence="4">[FeFe] hydrogenase H-cluster maturation GTPase HydF</fullName>
    </submittedName>
</protein>
<evidence type="ECO:0000313" key="4">
    <source>
        <dbReference type="EMBL" id="MCD1655917.1"/>
    </source>
</evidence>
<dbReference type="Gene3D" id="3.40.50.300">
    <property type="entry name" value="P-loop containing nucleotide triphosphate hydrolases"/>
    <property type="match status" value="1"/>
</dbReference>
<dbReference type="Gene3D" id="3.40.50.11410">
    <property type="match status" value="1"/>
</dbReference>
<dbReference type="Pfam" id="PF01926">
    <property type="entry name" value="MMR_HSR1"/>
    <property type="match status" value="1"/>
</dbReference>
<proteinExistence type="predicted"/>
<evidence type="ECO:0000313" key="5">
    <source>
        <dbReference type="Proteomes" id="UP001198163"/>
    </source>
</evidence>
<dbReference type="Pfam" id="PF18133">
    <property type="entry name" value="HydF_tetramer"/>
    <property type="match status" value="1"/>
</dbReference>
<organism evidence="4 5">
    <name type="scientific">Teretinema zuelzerae</name>
    <dbReference type="NCBI Taxonomy" id="156"/>
    <lineage>
        <taxon>Bacteria</taxon>
        <taxon>Pseudomonadati</taxon>
        <taxon>Spirochaetota</taxon>
        <taxon>Spirochaetia</taxon>
        <taxon>Spirochaetales</taxon>
        <taxon>Treponemataceae</taxon>
        <taxon>Teretinema</taxon>
    </lineage>
</organism>
<evidence type="ECO:0000259" key="2">
    <source>
        <dbReference type="Pfam" id="PF18128"/>
    </source>
</evidence>
<dbReference type="Pfam" id="PF18128">
    <property type="entry name" value="HydF_dimer"/>
    <property type="match status" value="1"/>
</dbReference>
<evidence type="ECO:0000259" key="1">
    <source>
        <dbReference type="Pfam" id="PF01926"/>
    </source>
</evidence>
<dbReference type="GO" id="GO:0005737">
    <property type="term" value="C:cytoplasm"/>
    <property type="evidence" value="ECO:0007669"/>
    <property type="project" value="TreeGrafter"/>
</dbReference>
<sequence>MNQTPRGLRVHIGIFGRTNTGKSSFLNLVTGQSTAIVSPVAGTTTDVVEKSMELLPLGPVTFLDTAGIDDSSEIGSLRIEKTSKALESSDVSVLVAEAGVWTEYEETLAARCAEQKTPLIVAINKTDVAAPSEQWLGELSSRFPGAGFLEISCVQAAHKPELRERAISAFKALLLERIPESALELPAILGDLLPSGKGLPLVVLVVPIDLQAPKGRLILPQVQAIRDALDSDAAVVVVKDREYPALLDKLGAEPDLVVCDSQAVLKTAADTPDRIPLTTFSILFSRFKGDIVSMAAGAAAIETLKAGDRVLIAEACTHHSLEDDIGRVKIPRWLRQYTGLDLAIDHCTGKDYPENLGEYRLIIHCGSCTLTRRQMLSRIERAGPRAITNYGMAISVLQGVAERALEPFPQALDAYRKARKTVSAPKESFR</sequence>
<dbReference type="EMBL" id="JAINWA010000003">
    <property type="protein sequence ID" value="MCD1655917.1"/>
    <property type="molecule type" value="Genomic_DNA"/>
</dbReference>
<name>A0AAE3JJ24_9SPIR</name>
<dbReference type="NCBIfam" id="TIGR00231">
    <property type="entry name" value="small_GTP"/>
    <property type="match status" value="1"/>
</dbReference>
<dbReference type="SUPFAM" id="SSF52540">
    <property type="entry name" value="P-loop containing nucleoside triphosphate hydrolases"/>
    <property type="match status" value="1"/>
</dbReference>